<feature type="region of interest" description="Disordered" evidence="3">
    <location>
        <begin position="309"/>
        <end position="396"/>
    </location>
</feature>
<organism evidence="5 6">
    <name type="scientific">Winogradskya consettensis</name>
    <dbReference type="NCBI Taxonomy" id="113560"/>
    <lineage>
        <taxon>Bacteria</taxon>
        <taxon>Bacillati</taxon>
        <taxon>Actinomycetota</taxon>
        <taxon>Actinomycetes</taxon>
        <taxon>Micromonosporales</taxon>
        <taxon>Micromonosporaceae</taxon>
        <taxon>Winogradskya</taxon>
    </lineage>
</organism>
<comment type="caution">
    <text evidence="5">The sequence shown here is derived from an EMBL/GenBank/DDBJ whole genome shotgun (WGS) entry which is preliminary data.</text>
</comment>
<keyword evidence="1" id="KW-0378">Hydrolase</keyword>
<dbReference type="InterPro" id="IPR013783">
    <property type="entry name" value="Ig-like_fold"/>
</dbReference>
<evidence type="ECO:0000256" key="1">
    <source>
        <dbReference type="ARBA" id="ARBA00023295"/>
    </source>
</evidence>
<dbReference type="GO" id="GO:0000272">
    <property type="term" value="P:polysaccharide catabolic process"/>
    <property type="evidence" value="ECO:0007669"/>
    <property type="project" value="UniProtKB-KW"/>
</dbReference>
<name>A0A919VYK3_9ACTN</name>
<feature type="region of interest" description="Disordered" evidence="3">
    <location>
        <begin position="231"/>
        <end position="288"/>
    </location>
</feature>
<evidence type="ECO:0000313" key="5">
    <source>
        <dbReference type="EMBL" id="GIM79540.1"/>
    </source>
</evidence>
<keyword evidence="2" id="KW-0119">Carbohydrate metabolism</keyword>
<dbReference type="InterPro" id="IPR036116">
    <property type="entry name" value="FN3_sf"/>
</dbReference>
<dbReference type="Gene3D" id="2.60.40.10">
    <property type="entry name" value="Immunoglobulins"/>
    <property type="match status" value="1"/>
</dbReference>
<feature type="transmembrane region" description="Helical" evidence="4">
    <location>
        <begin position="791"/>
        <end position="812"/>
    </location>
</feature>
<gene>
    <name evidence="5" type="ORF">Aco04nite_66020</name>
</gene>
<dbReference type="EMBL" id="BOQP01000039">
    <property type="protein sequence ID" value="GIM79540.1"/>
    <property type="molecule type" value="Genomic_DNA"/>
</dbReference>
<keyword evidence="4" id="KW-1133">Transmembrane helix</keyword>
<feature type="compositionally biased region" description="Low complexity" evidence="3">
    <location>
        <begin position="568"/>
        <end position="593"/>
    </location>
</feature>
<evidence type="ECO:0008006" key="7">
    <source>
        <dbReference type="Google" id="ProtNLM"/>
    </source>
</evidence>
<proteinExistence type="predicted"/>
<keyword evidence="4" id="KW-0812">Transmembrane</keyword>
<dbReference type="RefSeq" id="WP_213001109.1">
    <property type="nucleotide sequence ID" value="NZ_BAAATW010000001.1"/>
</dbReference>
<feature type="compositionally biased region" description="Basic and acidic residues" evidence="3">
    <location>
        <begin position="374"/>
        <end position="396"/>
    </location>
</feature>
<evidence type="ECO:0000313" key="6">
    <source>
        <dbReference type="Proteomes" id="UP000680865"/>
    </source>
</evidence>
<keyword evidence="6" id="KW-1185">Reference proteome</keyword>
<dbReference type="InterPro" id="IPR003961">
    <property type="entry name" value="FN3_dom"/>
</dbReference>
<accession>A0A919VYK3</accession>
<keyword evidence="1" id="KW-0326">Glycosidase</keyword>
<evidence type="ECO:0000256" key="4">
    <source>
        <dbReference type="SAM" id="Phobius"/>
    </source>
</evidence>
<dbReference type="SUPFAM" id="SSF49265">
    <property type="entry name" value="Fibronectin type III"/>
    <property type="match status" value="1"/>
</dbReference>
<dbReference type="Gene3D" id="1.25.40.10">
    <property type="entry name" value="Tetratricopeptide repeat domain"/>
    <property type="match status" value="1"/>
</dbReference>
<dbReference type="InterPro" id="IPR011990">
    <property type="entry name" value="TPR-like_helical_dom_sf"/>
</dbReference>
<feature type="compositionally biased region" description="Low complexity" evidence="3">
    <location>
        <begin position="253"/>
        <end position="267"/>
    </location>
</feature>
<keyword evidence="4" id="KW-0472">Membrane</keyword>
<dbReference type="GO" id="GO:0016798">
    <property type="term" value="F:hydrolase activity, acting on glycosyl bonds"/>
    <property type="evidence" value="ECO:0007669"/>
    <property type="project" value="UniProtKB-KW"/>
</dbReference>
<feature type="region of interest" description="Disordered" evidence="3">
    <location>
        <begin position="412"/>
        <end position="441"/>
    </location>
</feature>
<feature type="compositionally biased region" description="Pro residues" evidence="3">
    <location>
        <begin position="594"/>
        <end position="607"/>
    </location>
</feature>
<feature type="region of interest" description="Disordered" evidence="3">
    <location>
        <begin position="466"/>
        <end position="628"/>
    </location>
</feature>
<protein>
    <recommendedName>
        <fullName evidence="7">Fibronectin type-III domain-containing protein</fullName>
    </recommendedName>
</protein>
<sequence>MPPPLAELTAQAQSLTAEGDLTGARDVLAPALDPAAADPRQATPDLALAAALQARILIALGDPHAARLWAGFAHAAEDRLHGPGDERTIAAAATHAAVLHRIGNHGRAAQLYHNLVAELITREGPLSPRVLAAEADLATAEHAAGHCTAARARLEDVWTRHREVYGDASAAGIKMLARLGAMERECNRTAQASVHLALAQELCARYLPADHSLAQQIARLAGTPATGRHICGRVQQSNGPAAGNPASGTLTRPTASSADGPPGAPRAGPGGSLVRGPAGAPLAGPGGGLVSSPVDAPLAGPAGGLIGGSAGGPLAGSDAGPHAGREPMAQGGDRPRAAALGESGRGEPYVTQRSSGGLTDGVTRMPATLADAHPVVRQERRHAIPEQRAGSQDRPRDIGDRLAALEGPATAQAGHVAGQRSTGPQDEVAAVPPGVLDDRGMAPDVQAADVQAPNVLAADVPAAESVGPDARVGHMRVPSANPWKNHDPGGHNPTTHSPETHDPETHSPQTHSPESHSPKTRGLETNGPGTNGPGTNGPETSGPQAGAAQQELTPQGAGQQWLDPQRLSSQGPNPQAPNSQAPNPQASGSQAPGPQAPNPQTPNPQTPNPQTSSPQMEGEAGGVRREMGAVDAEVWEFGDVAGEWEHPGLSDQVWEAPVRVEGAGDGGGFGDSTGRHARVEGPVALPLMSPAPAVPEPGVPMPRSEPVVFERPSEAEEPVTAIPAHDWQVGPPGPYPPDYFPAAGYSPDGYPPGPEMPEMGRQPVDRATARVPERAQGVPKREVERGHRQPFIIAGVVVAGIAAAAAVVAVTLPRGDAKEPAVAKPSAPVASAGVPSAPVGEKEPGVVAPANVKLRDNRDSVSLSWGYPKGSEGPVLISGGRTGQERRAFQQLPAGTTEYIVYGLNERNDYCFTVAVIYTVDKVGASAPVCTDRG</sequence>
<reference evidence="5" key="1">
    <citation type="submission" date="2021-03" db="EMBL/GenBank/DDBJ databases">
        <title>Whole genome shotgun sequence of Actinoplanes consettensis NBRC 14913.</title>
        <authorList>
            <person name="Komaki H."/>
            <person name="Tamura T."/>
        </authorList>
    </citation>
    <scope>NUCLEOTIDE SEQUENCE</scope>
    <source>
        <strain evidence="5">NBRC 14913</strain>
    </source>
</reference>
<keyword evidence="2" id="KW-0624">Polysaccharide degradation</keyword>
<dbReference type="Proteomes" id="UP000680865">
    <property type="component" value="Unassembled WGS sequence"/>
</dbReference>
<evidence type="ECO:0000256" key="3">
    <source>
        <dbReference type="SAM" id="MobiDB-lite"/>
    </source>
</evidence>
<dbReference type="CDD" id="cd00063">
    <property type="entry name" value="FN3"/>
    <property type="match status" value="1"/>
</dbReference>
<dbReference type="AlphaFoldDB" id="A0A919VYK3"/>
<evidence type="ECO:0000256" key="2">
    <source>
        <dbReference type="ARBA" id="ARBA00023326"/>
    </source>
</evidence>